<keyword evidence="1" id="KW-1133">Transmembrane helix</keyword>
<comment type="caution">
    <text evidence="2">The sequence shown here is derived from an EMBL/GenBank/DDBJ whole genome shotgun (WGS) entry which is preliminary data.</text>
</comment>
<accession>A0AAP0HZY7</accession>
<feature type="transmembrane region" description="Helical" evidence="1">
    <location>
        <begin position="30"/>
        <end position="51"/>
    </location>
</feature>
<name>A0AAP0HZY7_9MAGN</name>
<keyword evidence="1" id="KW-0812">Transmembrane</keyword>
<protein>
    <submittedName>
        <fullName evidence="2">Uncharacterized protein</fullName>
    </submittedName>
</protein>
<keyword evidence="1" id="KW-0472">Membrane</keyword>
<dbReference type="AlphaFoldDB" id="A0AAP0HZY7"/>
<evidence type="ECO:0000256" key="1">
    <source>
        <dbReference type="SAM" id="Phobius"/>
    </source>
</evidence>
<sequence length="61" mass="7242">MGIAVYHSIFVLVLILFSKEKNKERKNMRAFYFFFLLTYSLLDGMLSVSTVSCFQTHNYDY</sequence>
<gene>
    <name evidence="2" type="ORF">Sjap_020080</name>
</gene>
<organism evidence="2 3">
    <name type="scientific">Stephania japonica</name>
    <dbReference type="NCBI Taxonomy" id="461633"/>
    <lineage>
        <taxon>Eukaryota</taxon>
        <taxon>Viridiplantae</taxon>
        <taxon>Streptophyta</taxon>
        <taxon>Embryophyta</taxon>
        <taxon>Tracheophyta</taxon>
        <taxon>Spermatophyta</taxon>
        <taxon>Magnoliopsida</taxon>
        <taxon>Ranunculales</taxon>
        <taxon>Menispermaceae</taxon>
        <taxon>Menispermoideae</taxon>
        <taxon>Cissampelideae</taxon>
        <taxon>Stephania</taxon>
    </lineage>
</organism>
<proteinExistence type="predicted"/>
<reference evidence="2 3" key="1">
    <citation type="submission" date="2024-01" db="EMBL/GenBank/DDBJ databases">
        <title>Genome assemblies of Stephania.</title>
        <authorList>
            <person name="Yang L."/>
        </authorList>
    </citation>
    <scope>NUCLEOTIDE SEQUENCE [LARGE SCALE GENOMIC DNA]</scope>
    <source>
        <strain evidence="2">QJT</strain>
        <tissue evidence="2">Leaf</tissue>
    </source>
</reference>
<evidence type="ECO:0000313" key="2">
    <source>
        <dbReference type="EMBL" id="KAK9102826.1"/>
    </source>
</evidence>
<dbReference type="EMBL" id="JBBNAE010000008">
    <property type="protein sequence ID" value="KAK9102826.1"/>
    <property type="molecule type" value="Genomic_DNA"/>
</dbReference>
<keyword evidence="3" id="KW-1185">Reference proteome</keyword>
<dbReference type="Proteomes" id="UP001417504">
    <property type="component" value="Unassembled WGS sequence"/>
</dbReference>
<evidence type="ECO:0000313" key="3">
    <source>
        <dbReference type="Proteomes" id="UP001417504"/>
    </source>
</evidence>